<evidence type="ECO:0000256" key="1">
    <source>
        <dbReference type="SAM" id="MobiDB-lite"/>
    </source>
</evidence>
<evidence type="ECO:0000313" key="3">
    <source>
        <dbReference type="Proteomes" id="UP000799438"/>
    </source>
</evidence>
<feature type="compositionally biased region" description="Polar residues" evidence="1">
    <location>
        <begin position="374"/>
        <end position="408"/>
    </location>
</feature>
<feature type="compositionally biased region" description="Polar residues" evidence="1">
    <location>
        <begin position="439"/>
        <end position="458"/>
    </location>
</feature>
<feature type="region of interest" description="Disordered" evidence="1">
    <location>
        <begin position="272"/>
        <end position="326"/>
    </location>
</feature>
<feature type="region of interest" description="Disordered" evidence="1">
    <location>
        <begin position="368"/>
        <end position="466"/>
    </location>
</feature>
<dbReference type="AlphaFoldDB" id="A0A6A6AU97"/>
<sequence>MPVHVTPVVYRAFNMILELRQRTWTEADLWKTIDLTRDEYDVFWELLHEDRGLWEWTGANLQVDYDLALLTIRAPHRKYKLFATMVARSISAQVHSHSPFNSKIADICYRTPELIWFKQPRFAAPNSSQGGGYRCPDVVFKPVLNGYPTVVIEVCNATKKDYMAVLAQDYWQGRDGRVMASVFLCLENKFDNKIEFSKKASVVVFHFGGQGPVPSPERCFRDHEGRPVQGNLTLKLVDFSGSIPVKLHDRLIQIPFSELCENLAIVESLNEATPENRGGVESNHDRKGKDTNVSDNTASDLTGRALPNTTVNATAQPYGDNRQPQTKTVMDAFTDMLRGQRSSKTMATREPMGCPLLETAQQDNTVAAGFNTHGGMNQQQTGHQPSPFVSITEPDPSNQGPPEMTQTLPMDKNRRRDTTQAGTHSQTLRDRTQEEEDVISTTGSFQLNFSTENPTSSQPERDEPQP</sequence>
<protein>
    <submittedName>
        <fullName evidence="2">Uncharacterized protein</fullName>
    </submittedName>
</protein>
<accession>A0A6A6AU97</accession>
<name>A0A6A6AU97_9PEZI</name>
<gene>
    <name evidence="2" type="ORF">K452DRAFT_303486</name>
</gene>
<dbReference type="GeneID" id="54300224"/>
<dbReference type="EMBL" id="ML995574">
    <property type="protein sequence ID" value="KAF2135529.1"/>
    <property type="molecule type" value="Genomic_DNA"/>
</dbReference>
<feature type="compositionally biased region" description="Basic and acidic residues" evidence="1">
    <location>
        <begin position="282"/>
        <end position="292"/>
    </location>
</feature>
<organism evidence="2 3">
    <name type="scientific">Aplosporella prunicola CBS 121167</name>
    <dbReference type="NCBI Taxonomy" id="1176127"/>
    <lineage>
        <taxon>Eukaryota</taxon>
        <taxon>Fungi</taxon>
        <taxon>Dikarya</taxon>
        <taxon>Ascomycota</taxon>
        <taxon>Pezizomycotina</taxon>
        <taxon>Dothideomycetes</taxon>
        <taxon>Dothideomycetes incertae sedis</taxon>
        <taxon>Botryosphaeriales</taxon>
        <taxon>Aplosporellaceae</taxon>
        <taxon>Aplosporella</taxon>
    </lineage>
</organism>
<keyword evidence="3" id="KW-1185">Reference proteome</keyword>
<dbReference type="RefSeq" id="XP_033391247.1">
    <property type="nucleotide sequence ID" value="XM_033542727.1"/>
</dbReference>
<proteinExistence type="predicted"/>
<reference evidence="2" key="1">
    <citation type="journal article" date="2020" name="Stud. Mycol.">
        <title>101 Dothideomycetes genomes: a test case for predicting lifestyles and emergence of pathogens.</title>
        <authorList>
            <person name="Haridas S."/>
            <person name="Albert R."/>
            <person name="Binder M."/>
            <person name="Bloem J."/>
            <person name="Labutti K."/>
            <person name="Salamov A."/>
            <person name="Andreopoulos B."/>
            <person name="Baker S."/>
            <person name="Barry K."/>
            <person name="Bills G."/>
            <person name="Bluhm B."/>
            <person name="Cannon C."/>
            <person name="Castanera R."/>
            <person name="Culley D."/>
            <person name="Daum C."/>
            <person name="Ezra D."/>
            <person name="Gonzalez J."/>
            <person name="Henrissat B."/>
            <person name="Kuo A."/>
            <person name="Liang C."/>
            <person name="Lipzen A."/>
            <person name="Lutzoni F."/>
            <person name="Magnuson J."/>
            <person name="Mondo S."/>
            <person name="Nolan M."/>
            <person name="Ohm R."/>
            <person name="Pangilinan J."/>
            <person name="Park H.-J."/>
            <person name="Ramirez L."/>
            <person name="Alfaro M."/>
            <person name="Sun H."/>
            <person name="Tritt A."/>
            <person name="Yoshinaga Y."/>
            <person name="Zwiers L.-H."/>
            <person name="Turgeon B."/>
            <person name="Goodwin S."/>
            <person name="Spatafora J."/>
            <person name="Crous P."/>
            <person name="Grigoriev I."/>
        </authorList>
    </citation>
    <scope>NUCLEOTIDE SEQUENCE</scope>
    <source>
        <strain evidence="2">CBS 121167</strain>
    </source>
</reference>
<dbReference type="Proteomes" id="UP000799438">
    <property type="component" value="Unassembled WGS sequence"/>
</dbReference>
<evidence type="ECO:0000313" key="2">
    <source>
        <dbReference type="EMBL" id="KAF2135529.1"/>
    </source>
</evidence>